<organism evidence="10 11">
    <name type="scientific">Roseisolibacter agri</name>
    <dbReference type="NCBI Taxonomy" id="2014610"/>
    <lineage>
        <taxon>Bacteria</taxon>
        <taxon>Pseudomonadati</taxon>
        <taxon>Gemmatimonadota</taxon>
        <taxon>Gemmatimonadia</taxon>
        <taxon>Gemmatimonadales</taxon>
        <taxon>Gemmatimonadaceae</taxon>
        <taxon>Roseisolibacter</taxon>
    </lineage>
</organism>
<dbReference type="Pfam" id="PF12704">
    <property type="entry name" value="MacB_PCD"/>
    <property type="match status" value="2"/>
</dbReference>
<name>A0AA37V6B1_9BACT</name>
<sequence length="897" mass="95185">MSARGLRRFPGVRRLFRLPGADRDVGAAVDEELAFHVDMAAAELVAAGRAPDEARAEALRRFGDLEAVRARCHDISSHRDTAMRRHELLSTVWHDVVYAARGIRRARGFSVVVLLTLALGIGATTAMFSVVRGVLLRPLPFPDAERVVRLWPGNPKVAIEGRVVSAKELEDWERELRGFEAVGAFGVIPMGHVYGEGGAEPAYARTSYVSRGFFPALGTPARLGRTLRAEEHVDGANRVIVVSDAFWRAQLGADPQVVGRVVQLDGKPYTVVGVMGPDFAFPDPGIAVWVPSSVMDPDDAGWRGRERRWLSPVGRLRPGVTPAQGREEVEALLRRLATTYPQTNAGWTSAVVEDVRDSIVGKVRRGLLVLLGAVGLVLLVVCANVANLLLVRATGRGREMAVRAAIGAGRARVVRLLLTESLLLALAGGALGVALAWWGVRALVALSGHFLPRAADVRLDLGVLGFAVGVTLLTGLVSGLWPALRASSTRLASVLRDGARGSSGGAASHRARAVLVGAEVALAVVLVASAGLMLRSFQRLTSVDPGFRPEGALLARFHLEADGPPPWPFPAERRRVIERVRQIPGVTAAGATTFAPFTDGQGQARPFTVPGQPAPAPGEEPLVQLLPVSTGYLKALGIPLLAGEDIDAVAGDSTAGRSAIISKRMADRFWPGRNPVGESFLLGPRAVRVIGVAGDVRSTRLDSIAGYTAYVPDRQLPLVHVSLVVRTDGDPALLAGAVRAAIREVLPRRPILQIVPMQDRVAAGAATPRFFTTLVSVFGALALTLAAVGLYGIVAYVVRQREREIGVRVALGAPPARVVGLMLRRGMAPVLAGLAVGIPLALLATRLLRALLYEVSASDPVTFVGVVALLAAVALVASWLPSRRAARVDPTVTLRAD</sequence>
<dbReference type="GO" id="GO:0005886">
    <property type="term" value="C:plasma membrane"/>
    <property type="evidence" value="ECO:0007669"/>
    <property type="project" value="UniProtKB-SubCell"/>
</dbReference>
<keyword evidence="11" id="KW-1185">Reference proteome</keyword>
<keyword evidence="4 7" id="KW-1133">Transmembrane helix</keyword>
<dbReference type="Pfam" id="PF02687">
    <property type="entry name" value="FtsX"/>
    <property type="match status" value="2"/>
</dbReference>
<dbReference type="AlphaFoldDB" id="A0AA37V6B1"/>
<dbReference type="InterPro" id="IPR017800">
    <property type="entry name" value="ADOP"/>
</dbReference>
<comment type="caution">
    <text evidence="10">The sequence shown here is derived from an EMBL/GenBank/DDBJ whole genome shotgun (WGS) entry which is preliminary data.</text>
</comment>
<feature type="domain" description="ABC3 transporter permease C-terminal" evidence="8">
    <location>
        <begin position="777"/>
        <end position="890"/>
    </location>
</feature>
<dbReference type="RefSeq" id="WP_284349532.1">
    <property type="nucleotide sequence ID" value="NZ_BRXS01000002.1"/>
</dbReference>
<feature type="transmembrane region" description="Helical" evidence="7">
    <location>
        <begin position="770"/>
        <end position="798"/>
    </location>
</feature>
<feature type="transmembrane region" description="Helical" evidence="7">
    <location>
        <begin position="513"/>
        <end position="534"/>
    </location>
</feature>
<dbReference type="GO" id="GO:0022857">
    <property type="term" value="F:transmembrane transporter activity"/>
    <property type="evidence" value="ECO:0007669"/>
    <property type="project" value="TreeGrafter"/>
</dbReference>
<feature type="domain" description="MacB-like periplasmic core" evidence="9">
    <location>
        <begin position="110"/>
        <end position="332"/>
    </location>
</feature>
<evidence type="ECO:0000259" key="8">
    <source>
        <dbReference type="Pfam" id="PF02687"/>
    </source>
</evidence>
<evidence type="ECO:0000256" key="1">
    <source>
        <dbReference type="ARBA" id="ARBA00004651"/>
    </source>
</evidence>
<evidence type="ECO:0000256" key="5">
    <source>
        <dbReference type="ARBA" id="ARBA00023136"/>
    </source>
</evidence>
<evidence type="ECO:0000256" key="6">
    <source>
        <dbReference type="ARBA" id="ARBA00038076"/>
    </source>
</evidence>
<dbReference type="InterPro" id="IPR003838">
    <property type="entry name" value="ABC3_permease_C"/>
</dbReference>
<dbReference type="PANTHER" id="PTHR30572:SF4">
    <property type="entry name" value="ABC TRANSPORTER PERMEASE YTRF"/>
    <property type="match status" value="1"/>
</dbReference>
<feature type="transmembrane region" description="Helical" evidence="7">
    <location>
        <begin position="860"/>
        <end position="880"/>
    </location>
</feature>
<dbReference type="EMBL" id="BRXS01000002">
    <property type="protein sequence ID" value="GLC25091.1"/>
    <property type="molecule type" value="Genomic_DNA"/>
</dbReference>
<evidence type="ECO:0000256" key="2">
    <source>
        <dbReference type="ARBA" id="ARBA00022475"/>
    </source>
</evidence>
<evidence type="ECO:0000313" key="10">
    <source>
        <dbReference type="EMBL" id="GLC25091.1"/>
    </source>
</evidence>
<protein>
    <recommendedName>
        <fullName evidence="12">Macrolide export ATP-binding/permease protein MacB</fullName>
    </recommendedName>
</protein>
<dbReference type="NCBIfam" id="TIGR03434">
    <property type="entry name" value="ADOP"/>
    <property type="match status" value="1"/>
</dbReference>
<keyword evidence="2" id="KW-1003">Cell membrane</keyword>
<dbReference type="Proteomes" id="UP001161325">
    <property type="component" value="Unassembled WGS sequence"/>
</dbReference>
<accession>A0AA37V6B1</accession>
<feature type="transmembrane region" description="Helical" evidence="7">
    <location>
        <begin position="827"/>
        <end position="848"/>
    </location>
</feature>
<dbReference type="InterPro" id="IPR050250">
    <property type="entry name" value="Macrolide_Exporter_MacB"/>
</dbReference>
<proteinExistence type="inferred from homology"/>
<reference evidence="10" key="1">
    <citation type="submission" date="2022-08" db="EMBL/GenBank/DDBJ databases">
        <title>Draft genome sequencing of Roseisolibacter agri AW1220.</title>
        <authorList>
            <person name="Tobiishi Y."/>
            <person name="Tonouchi A."/>
        </authorList>
    </citation>
    <scope>NUCLEOTIDE SEQUENCE</scope>
    <source>
        <strain evidence="10">AW1220</strain>
    </source>
</reference>
<feature type="transmembrane region" description="Helical" evidence="7">
    <location>
        <begin position="464"/>
        <end position="484"/>
    </location>
</feature>
<feature type="domain" description="MacB-like periplasmic core" evidence="9">
    <location>
        <begin position="567"/>
        <end position="730"/>
    </location>
</feature>
<evidence type="ECO:0000256" key="7">
    <source>
        <dbReference type="SAM" id="Phobius"/>
    </source>
</evidence>
<evidence type="ECO:0000256" key="3">
    <source>
        <dbReference type="ARBA" id="ARBA00022692"/>
    </source>
</evidence>
<evidence type="ECO:0008006" key="12">
    <source>
        <dbReference type="Google" id="ProtNLM"/>
    </source>
</evidence>
<feature type="transmembrane region" description="Helical" evidence="7">
    <location>
        <begin position="367"/>
        <end position="390"/>
    </location>
</feature>
<keyword evidence="5 7" id="KW-0472">Membrane</keyword>
<feature type="transmembrane region" description="Helical" evidence="7">
    <location>
        <begin position="422"/>
        <end position="444"/>
    </location>
</feature>
<evidence type="ECO:0000313" key="11">
    <source>
        <dbReference type="Proteomes" id="UP001161325"/>
    </source>
</evidence>
<comment type="subcellular location">
    <subcellularLocation>
        <location evidence="1">Cell membrane</location>
        <topology evidence="1">Multi-pass membrane protein</topology>
    </subcellularLocation>
</comment>
<dbReference type="PANTHER" id="PTHR30572">
    <property type="entry name" value="MEMBRANE COMPONENT OF TRANSPORTER-RELATED"/>
    <property type="match status" value="1"/>
</dbReference>
<gene>
    <name evidence="10" type="ORF">rosag_16040</name>
</gene>
<evidence type="ECO:0000256" key="4">
    <source>
        <dbReference type="ARBA" id="ARBA00022989"/>
    </source>
</evidence>
<feature type="transmembrane region" description="Helical" evidence="7">
    <location>
        <begin position="111"/>
        <end position="131"/>
    </location>
</feature>
<evidence type="ECO:0000259" key="9">
    <source>
        <dbReference type="Pfam" id="PF12704"/>
    </source>
</evidence>
<comment type="similarity">
    <text evidence="6">Belongs to the ABC-4 integral membrane protein family.</text>
</comment>
<feature type="domain" description="ABC3 transporter permease C-terminal" evidence="8">
    <location>
        <begin position="373"/>
        <end position="488"/>
    </location>
</feature>
<dbReference type="InterPro" id="IPR025857">
    <property type="entry name" value="MacB_PCD"/>
</dbReference>
<dbReference type="InterPro" id="IPR047928">
    <property type="entry name" value="Perm_prefix_1"/>
</dbReference>
<dbReference type="NCBIfam" id="NF038403">
    <property type="entry name" value="perm_prefix_1"/>
    <property type="match status" value="1"/>
</dbReference>
<keyword evidence="3 7" id="KW-0812">Transmembrane</keyword>